<keyword evidence="2" id="KW-0472">Membrane</keyword>
<dbReference type="InterPro" id="IPR023299">
    <property type="entry name" value="ATPase_P-typ_cyto_dom_N"/>
</dbReference>
<feature type="transmembrane region" description="Helical" evidence="2">
    <location>
        <begin position="159"/>
        <end position="177"/>
    </location>
</feature>
<evidence type="ECO:0008006" key="5">
    <source>
        <dbReference type="Google" id="ProtNLM"/>
    </source>
</evidence>
<dbReference type="Proteomes" id="UP001479436">
    <property type="component" value="Unassembled WGS sequence"/>
</dbReference>
<feature type="transmembrane region" description="Helical" evidence="2">
    <location>
        <begin position="1231"/>
        <end position="1251"/>
    </location>
</feature>
<accession>A0ABR2X0X4</accession>
<dbReference type="InterPro" id="IPR023214">
    <property type="entry name" value="HAD_sf"/>
</dbReference>
<protein>
    <recommendedName>
        <fullName evidence="5">Cation-transporting P-type ATPase C-terminal domain-containing protein</fullName>
    </recommendedName>
</protein>
<proteinExistence type="predicted"/>
<keyword evidence="4" id="KW-1185">Reference proteome</keyword>
<dbReference type="PANTHER" id="PTHR13219">
    <property type="entry name" value="TRANSMEMBRANE PROTEIN 94"/>
    <property type="match status" value="1"/>
</dbReference>
<dbReference type="InterPro" id="IPR039720">
    <property type="entry name" value="TMEM94"/>
</dbReference>
<feature type="transmembrane region" description="Helical" evidence="2">
    <location>
        <begin position="1081"/>
        <end position="1110"/>
    </location>
</feature>
<feature type="compositionally biased region" description="Polar residues" evidence="1">
    <location>
        <begin position="1"/>
        <end position="23"/>
    </location>
</feature>
<comment type="caution">
    <text evidence="3">The sequence shown here is derived from an EMBL/GenBank/DDBJ whole genome shotgun (WGS) entry which is preliminary data.</text>
</comment>
<sequence>MNPIHNPSDTSKVEASNQYSSRSDNFHNDAEDCNALLDEDLSKTHCVETTCIVDFGSETRKENYFQEDNFQPIVSKIMANSRHTEEVLTEKRSLTSTQANKILLDTISELIGTYSKTLERKAYLIEYATKPLSLFTLLCALLLIAFYIYASLITSPYQWRVTGVLVEGILVIALYLWNGYLYQREKYLTITEVRDRAQAIYEEVEIIGTNLAQPMLRIPGIPSVSSVKVIRDCVHKILPDNLLVKGDIVEMRYGDIAPCKMVHVYQADLETSESLLEYSLERNQVFKPTLFGIPPQVPISKKNIQCQGRFWFILQETPISFNLPPAFVETRPNTIIHNQINVLVQKLLKRLLWVILAASMIVNIARYVFQDVIHEHQAEDGFETIVLLQVYVVLPFLPLSFPTLWVLARSYGNAKILTLFEALQISKTEFEDEEDEFDAEAPPPTKDVELSRTAVWNRFWSLLTKWDRMSLTRSTNLLESLGSTTVICSIDKEGTIASPYPSVEQILFPTDDDELTALDLTENSFNSNGIQFEDRDWQKYLPSLKPLGLNLLLNTDCGVRQGRRRADHHRKFSSIHDHARLLPSRQSCLCRLGKEIGFSDNALATFSKKKDIGTFSPYYLSVLHSLRHHQYEVPNILSTIYEELNSGSYQLLSDGNVELIIDFCSDYWNGEQLNALDDGMVDKIIDFYEKSVVNDMQCVGFSYRPINIDNDGKIPFLKGRADSDFVYMDIPWSKELSEPSDSLVPYQIEDSKHWKRRARKVSASIDNEDGFQFNGQVSKEEEALFFKEVVKGQIFLGMATLCHQPKADVCNSIDDFGLAGIRFVYFSSSAERESKAFAERLGLETDWNSCILLSSHDDDEGAGSGYLESHDIKARLPRGIENIRPHLENVDDIPLHVSLFAECNSDAVREMIKIFQEYGEVVCCVGSALNSSNTGAFASADISVAIEPMHTRFQSRLRSSETKQTQSPFSIGASLTSIPCALFLQHDTSLYALAQVIREARRLLNGIRQGLSFSVAAYFAISLSLLLSYCFLQPLLFTGYQILWTLWIICPILAISLLFSPHETNTMTTMTGKNIDHLKDYWRFFFYAFSRFLLTVILTVLVYILSLYYFGDRSSSAFNFVGHTAWSHLSDSQQWEVLYAQNYALFVFVWNIGKVQSSPYIFIVVTNPKMHPNHLVWISSTFVNRTLSLRKFPPYRNVVWMICAIICVILQVVFCVLSLFRGPIELSTLPWFVYLIGLGSPLIVVPVQELVKMHDRKQFVRFQKRSKLEFNTKLGLHSPL</sequence>
<dbReference type="SUPFAM" id="SSF81665">
    <property type="entry name" value="Calcium ATPase, transmembrane domain M"/>
    <property type="match status" value="1"/>
</dbReference>
<feature type="region of interest" description="Disordered" evidence="1">
    <location>
        <begin position="1"/>
        <end position="24"/>
    </location>
</feature>
<keyword evidence="2" id="KW-1133">Transmembrane helix</keyword>
<dbReference type="EMBL" id="JASJQH010000079">
    <property type="protein sequence ID" value="KAK9767420.1"/>
    <property type="molecule type" value="Genomic_DNA"/>
</dbReference>
<gene>
    <name evidence="3" type="ORF">K7432_002819</name>
</gene>
<feature type="transmembrane region" description="Helical" evidence="2">
    <location>
        <begin position="1143"/>
        <end position="1165"/>
    </location>
</feature>
<evidence type="ECO:0000256" key="1">
    <source>
        <dbReference type="SAM" id="MobiDB-lite"/>
    </source>
</evidence>
<organism evidence="3 4">
    <name type="scientific">Basidiobolus ranarum</name>
    <dbReference type="NCBI Taxonomy" id="34480"/>
    <lineage>
        <taxon>Eukaryota</taxon>
        <taxon>Fungi</taxon>
        <taxon>Fungi incertae sedis</taxon>
        <taxon>Zoopagomycota</taxon>
        <taxon>Entomophthoromycotina</taxon>
        <taxon>Basidiobolomycetes</taxon>
        <taxon>Basidiobolales</taxon>
        <taxon>Basidiobolaceae</taxon>
        <taxon>Basidiobolus</taxon>
    </lineage>
</organism>
<feature type="transmembrane region" description="Helical" evidence="2">
    <location>
        <begin position="132"/>
        <end position="153"/>
    </location>
</feature>
<feature type="transmembrane region" description="Helical" evidence="2">
    <location>
        <begin position="1011"/>
        <end position="1036"/>
    </location>
</feature>
<feature type="transmembrane region" description="Helical" evidence="2">
    <location>
        <begin position="1198"/>
        <end position="1219"/>
    </location>
</feature>
<reference evidence="3 4" key="1">
    <citation type="submission" date="2023-04" db="EMBL/GenBank/DDBJ databases">
        <title>Genome of Basidiobolus ranarum AG-B5.</title>
        <authorList>
            <person name="Stajich J.E."/>
            <person name="Carter-House D."/>
            <person name="Gryganskyi A."/>
        </authorList>
    </citation>
    <scope>NUCLEOTIDE SEQUENCE [LARGE SCALE GENOMIC DNA]</scope>
    <source>
        <strain evidence="3 4">AG-B5</strain>
    </source>
</reference>
<keyword evidence="2" id="KW-0812">Transmembrane</keyword>
<feature type="transmembrane region" description="Helical" evidence="2">
    <location>
        <begin position="1042"/>
        <end position="1060"/>
    </location>
</feature>
<dbReference type="Gene3D" id="1.20.1110.10">
    <property type="entry name" value="Calcium-transporting ATPase, transmembrane domain"/>
    <property type="match status" value="2"/>
</dbReference>
<evidence type="ECO:0000313" key="4">
    <source>
        <dbReference type="Proteomes" id="UP001479436"/>
    </source>
</evidence>
<dbReference type="InterPro" id="IPR023298">
    <property type="entry name" value="ATPase_P-typ_TM_dom_sf"/>
</dbReference>
<dbReference type="PANTHER" id="PTHR13219:SF6">
    <property type="entry name" value="TRANSMEMBRANE PROTEIN 94"/>
    <property type="match status" value="1"/>
</dbReference>
<evidence type="ECO:0000256" key="2">
    <source>
        <dbReference type="SAM" id="Phobius"/>
    </source>
</evidence>
<feature type="transmembrane region" description="Helical" evidence="2">
    <location>
        <begin position="351"/>
        <end position="369"/>
    </location>
</feature>
<evidence type="ECO:0000313" key="3">
    <source>
        <dbReference type="EMBL" id="KAK9767420.1"/>
    </source>
</evidence>
<feature type="transmembrane region" description="Helical" evidence="2">
    <location>
        <begin position="389"/>
        <end position="408"/>
    </location>
</feature>
<name>A0ABR2X0X4_9FUNG</name>
<dbReference type="SUPFAM" id="SSF81660">
    <property type="entry name" value="Metal cation-transporting ATPase, ATP-binding domain N"/>
    <property type="match status" value="1"/>
</dbReference>
<dbReference type="Gene3D" id="3.40.1110.10">
    <property type="entry name" value="Calcium-transporting ATPase, cytoplasmic domain N"/>
    <property type="match status" value="1"/>
</dbReference>
<dbReference type="Gene3D" id="3.40.50.1000">
    <property type="entry name" value="HAD superfamily/HAD-like"/>
    <property type="match status" value="2"/>
</dbReference>